<proteinExistence type="predicted"/>
<evidence type="ECO:0000313" key="3">
    <source>
        <dbReference type="EMBL" id="MBH0112248.1"/>
    </source>
</evidence>
<evidence type="ECO:0000256" key="1">
    <source>
        <dbReference type="SAM" id="Phobius"/>
    </source>
</evidence>
<dbReference type="InterPro" id="IPR007039">
    <property type="entry name" value="TrbC/VirB2"/>
</dbReference>
<dbReference type="EMBL" id="JADZGI010000001">
    <property type="protein sequence ID" value="MBH0112248.1"/>
    <property type="molecule type" value="Genomic_DNA"/>
</dbReference>
<evidence type="ECO:0000256" key="2">
    <source>
        <dbReference type="SAM" id="SignalP"/>
    </source>
</evidence>
<organism evidence="3 4">
    <name type="scientific">Novosphingobium aureum</name>
    <dbReference type="NCBI Taxonomy" id="2792964"/>
    <lineage>
        <taxon>Bacteria</taxon>
        <taxon>Pseudomonadati</taxon>
        <taxon>Pseudomonadota</taxon>
        <taxon>Alphaproteobacteria</taxon>
        <taxon>Sphingomonadales</taxon>
        <taxon>Sphingomonadaceae</taxon>
        <taxon>Novosphingobium</taxon>
    </lineage>
</organism>
<protein>
    <submittedName>
        <fullName evidence="3">TrbC/VirB2 family protein</fullName>
    </submittedName>
</protein>
<feature type="signal peptide" evidence="2">
    <location>
        <begin position="1"/>
        <end position="38"/>
    </location>
</feature>
<dbReference type="AlphaFoldDB" id="A0A931HB20"/>
<accession>A0A931HB20</accession>
<dbReference type="Proteomes" id="UP000617634">
    <property type="component" value="Unassembled WGS sequence"/>
</dbReference>
<gene>
    <name evidence="3" type="ORF">I5E68_04675</name>
</gene>
<keyword evidence="1" id="KW-0812">Transmembrane</keyword>
<feature type="chain" id="PRO_5037311338" evidence="2">
    <location>
        <begin position="39"/>
        <end position="119"/>
    </location>
</feature>
<sequence>MVIRNIFRNSAQDNGISKFFAAVSMVLTGLLAPISAQAQTVTQQDPAGSGPIVNALTWLQGTLLGNVATAVAVMAVAAVGFMMLTGRLNWRFGATVIIGVFILFGAGAIVSGIQSAAVG</sequence>
<feature type="transmembrane region" description="Helical" evidence="1">
    <location>
        <begin position="62"/>
        <end position="84"/>
    </location>
</feature>
<keyword evidence="1" id="KW-1133">Transmembrane helix</keyword>
<keyword evidence="1" id="KW-0472">Membrane</keyword>
<feature type="transmembrane region" description="Helical" evidence="1">
    <location>
        <begin position="96"/>
        <end position="117"/>
    </location>
</feature>
<comment type="caution">
    <text evidence="3">The sequence shown here is derived from an EMBL/GenBank/DDBJ whole genome shotgun (WGS) entry which is preliminary data.</text>
</comment>
<name>A0A931HB20_9SPHN</name>
<evidence type="ECO:0000313" key="4">
    <source>
        <dbReference type="Proteomes" id="UP000617634"/>
    </source>
</evidence>
<dbReference type="RefSeq" id="WP_197164553.1">
    <property type="nucleotide sequence ID" value="NZ_JADZGI010000001.1"/>
</dbReference>
<keyword evidence="2" id="KW-0732">Signal</keyword>
<keyword evidence="4" id="KW-1185">Reference proteome</keyword>
<dbReference type="Pfam" id="PF04956">
    <property type="entry name" value="TrbC"/>
    <property type="match status" value="1"/>
</dbReference>
<reference evidence="3" key="1">
    <citation type="submission" date="2020-11" db="EMBL/GenBank/DDBJ databases">
        <title>Novosphingobium aureum sp. nov., a marine bacterium isolated from sediment of a salt flat.</title>
        <authorList>
            <person name="Yoo Y."/>
            <person name="Kim J.-J."/>
        </authorList>
    </citation>
    <scope>NUCLEOTIDE SEQUENCE</scope>
    <source>
        <strain evidence="3">YJ-S2-02</strain>
    </source>
</reference>